<feature type="chain" id="PRO_5047136568" evidence="2">
    <location>
        <begin position="20"/>
        <end position="225"/>
    </location>
</feature>
<keyword evidence="1" id="KW-0812">Transmembrane</keyword>
<evidence type="ECO:0000313" key="3">
    <source>
        <dbReference type="EMBL" id="MCV3271074.1"/>
    </source>
</evidence>
<dbReference type="RefSeq" id="WP_263843392.1">
    <property type="nucleotide sequence ID" value="NZ_JALIEB010000003.1"/>
</dbReference>
<keyword evidence="1" id="KW-0472">Membrane</keyword>
<feature type="transmembrane region" description="Helical" evidence="1">
    <location>
        <begin position="197"/>
        <end position="217"/>
    </location>
</feature>
<reference evidence="3 4" key="1">
    <citation type="submission" date="2022-04" db="EMBL/GenBank/DDBJ databases">
        <title>Roseobacter sp. WL0113 is a bacterium isolated from neritic sediment.</title>
        <authorList>
            <person name="Wang L."/>
            <person name="He W."/>
            <person name="Zhang D.-F."/>
        </authorList>
    </citation>
    <scope>NUCLEOTIDE SEQUENCE [LARGE SCALE GENOMIC DNA]</scope>
    <source>
        <strain evidence="3 4">WL0113</strain>
    </source>
</reference>
<proteinExistence type="predicted"/>
<evidence type="ECO:0000313" key="4">
    <source>
        <dbReference type="Proteomes" id="UP001208690"/>
    </source>
</evidence>
<dbReference type="EMBL" id="JALIEB010000003">
    <property type="protein sequence ID" value="MCV3271074.1"/>
    <property type="molecule type" value="Genomic_DNA"/>
</dbReference>
<dbReference type="Proteomes" id="UP001208690">
    <property type="component" value="Unassembled WGS sequence"/>
</dbReference>
<evidence type="ECO:0000256" key="2">
    <source>
        <dbReference type="SAM" id="SignalP"/>
    </source>
</evidence>
<organism evidence="3 4">
    <name type="scientific">Roseobacter sinensis</name>
    <dbReference type="NCBI Taxonomy" id="2931391"/>
    <lineage>
        <taxon>Bacteria</taxon>
        <taxon>Pseudomonadati</taxon>
        <taxon>Pseudomonadota</taxon>
        <taxon>Alphaproteobacteria</taxon>
        <taxon>Rhodobacterales</taxon>
        <taxon>Roseobacteraceae</taxon>
        <taxon>Roseobacter</taxon>
    </lineage>
</organism>
<gene>
    <name evidence="3" type="ORF">MUB52_06515</name>
</gene>
<name>A0ABT3BCD7_9RHOB</name>
<evidence type="ECO:0000256" key="1">
    <source>
        <dbReference type="SAM" id="Phobius"/>
    </source>
</evidence>
<sequence>MKTFLLAASLACLSAPAFAASAVFEGFDTGAGAWEPNTSETNTTWFDTGGNPGGALTTNNFGAGISFGIAGAKAEGGAYSGELPDGDWTVSVDLLYFNTPITEAQLRWRYRDATFNGWYIPIEQTTFELAWTSYSVTFDTTWSDATAQANGWVQESASVPFATLWDDIYWSEIRLIGPSIPGSSAFIDNYSVQPTAVPLPAGLALMGSALLGLGGVARRRAAKWR</sequence>
<keyword evidence="4" id="KW-1185">Reference proteome</keyword>
<keyword evidence="1" id="KW-1133">Transmembrane helix</keyword>
<keyword evidence="2" id="KW-0732">Signal</keyword>
<comment type="caution">
    <text evidence="3">The sequence shown here is derived from an EMBL/GenBank/DDBJ whole genome shotgun (WGS) entry which is preliminary data.</text>
</comment>
<feature type="signal peptide" evidence="2">
    <location>
        <begin position="1"/>
        <end position="19"/>
    </location>
</feature>
<accession>A0ABT3BCD7</accession>
<protein>
    <submittedName>
        <fullName evidence="3">VPLPA-CTERM sorting domain-containing protein</fullName>
    </submittedName>
</protein>